<dbReference type="GO" id="GO:0004386">
    <property type="term" value="F:helicase activity"/>
    <property type="evidence" value="ECO:0007669"/>
    <property type="project" value="UniProtKB-KW"/>
</dbReference>
<evidence type="ECO:0000259" key="1">
    <source>
        <dbReference type="PROSITE" id="PS51192"/>
    </source>
</evidence>
<proteinExistence type="predicted"/>
<dbReference type="Pfam" id="PF04851">
    <property type="entry name" value="ResIII"/>
    <property type="match status" value="1"/>
</dbReference>
<dbReference type="InterPro" id="IPR036890">
    <property type="entry name" value="HATPase_C_sf"/>
</dbReference>
<protein>
    <submittedName>
        <fullName evidence="3">DEAD/DEAH box helicase family protein</fullName>
    </submittedName>
</protein>
<name>A0ABV4QTJ9_9ACTN</name>
<dbReference type="SUPFAM" id="SSF52540">
    <property type="entry name" value="P-loop containing nucleoside triphosphate hydrolases"/>
    <property type="match status" value="1"/>
</dbReference>
<sequence length="1563" mass="172972">MTMTGGVPIVRDGWGGPDTAVSKVVLEQSARCLESYDANPTLIEEHANIERSTTQGGYGHRQLYELVQNGADELQTEPSGGIHVVLIRETLYCANAGTPITPDGVETILASHLSRKRGTEIGRFGLGFKSVLSVSDRPQFFSRSGSFGWDARQARTRIRERVPGDGPTPVLRMAQILGAEAERANDPTLAELMEWAATVVKLPLLEGHAQRLAEDIDSFPDRFAIFSPHVGRLVLEDRRHPGAPLRREIRVEGGGDRRSLTTLEAGETRTTEWMVFETTHSPSEAAKESAGEYHGRDRIPLAWAVPTSGNPGPGEFWAFFPTTYATTLRGVLNAPWKTNEDRQNLLKDSPFNDELMEVAAELIVESLPRLSPPDDPARHLSLITARGREARNWADKMLTDLLYKEAAQKPSLPDQDGTLRRPFEIKLHPDKLKATWLTRWADYPGRPADWCHRSIEDTTRRSRAEVIMEQAGRGPANVKLWLEALVTDGSVESSAVALSIVAEMVQEGHEYADMARQACVLRTESGLMTAPMADTVFRRTELDIGATEIPFVDPSLEELPGVGQSLSVLGIREADATGRFAALTRKGFEGYKAQDWDRFWAFSRAADVQQVVQILRRQRVDVKHLRVRTSAGDYRFLELCLLPGKVVPGDSIEDAAAVVDTEFHRDDLGVLSALGMTDAARVDRDPSQQSWYTEYCRQMVDLYYRQLPADVGRPQKQSIMIYGPPIAGPLEFLTRLSRPARARFLDSIPAAGLQAHWQVRARTRRSDPPLTVQSPLVWMLKRHGVLATSQGLKDVDVCVGGGLVEHRDVLPVVQADAALAAVLSLPDTLDKISGSQWLRLLGEVMNWEEDERLGDFYALAATQVGAPDEIRCRTSTGFEVRDPAEVAVAAERTQFGRLVAHGVPTVLAQGAEAASRLVESWGMVAFADALVTALRMVPTGPRTALEDLYPQLRLRPDRPLRGLDLQRCVELEELVQTGDGQLASPLTIGQEGETVYYSGGDDDLLLLREINNLIGLGLSDERIREVLRHREEHRQTRRIVQLRRKGDDIDRFAAMLLGPVIKGRLPQGLVEHVERAEGRKADTRTLAELAFVVHGRSGVLRAYRAELEEEGFTLPAQLAGGHSARKFVADLGFPAVFAGQSTPSLEPRLMVDGPVDLPPLHDYQEQMVARMVEVLQSRPPQRGMLSLPTGAGKTRVAVEATIRALRALPETEESIPLLWIAQSAELCEQAVQSWQFVWRAIGPAKRLAISRLWESNEADPAPSGYHLVIATDAKLDSVIESAEYEWLRVTQAVVVDEAHTSITTRYTKILSALGVTRHRTRCPLIGLSATPYRGNNKQETDRLVARYGHNRLDHDSSGIPVLGENPYPVLQDLGILAKVRHVKLQGADLELDPAEHEKLTRLRHLPSSAARRLSQDTTRNTMLLDQIEGLAPEGPVLLFATSVDHAFTMAALLTRRGVSAAPISSGTDPAVRRQAIESFKRGEVRVLTNYGVLHQGFDAPATRTVIVARPTYSPNVYQQMIGRGLRGPKNGGKDECFIVNVADNVLQYGEELAFHQFEHLWKQ</sequence>
<dbReference type="Proteomes" id="UP001569904">
    <property type="component" value="Unassembled WGS sequence"/>
</dbReference>
<dbReference type="SUPFAM" id="SSF55874">
    <property type="entry name" value="ATPase domain of HSP90 chaperone/DNA topoisomerase II/histidine kinase"/>
    <property type="match status" value="1"/>
</dbReference>
<dbReference type="PANTHER" id="PTHR47396">
    <property type="entry name" value="TYPE I RESTRICTION ENZYME ECOKI R PROTEIN"/>
    <property type="match status" value="1"/>
</dbReference>
<dbReference type="SMART" id="SM00487">
    <property type="entry name" value="DEXDc"/>
    <property type="match status" value="1"/>
</dbReference>
<keyword evidence="3" id="KW-0067">ATP-binding</keyword>
<dbReference type="RefSeq" id="WP_371940319.1">
    <property type="nucleotide sequence ID" value="NZ_JAXCEH010000004.1"/>
</dbReference>
<dbReference type="InterPro" id="IPR001650">
    <property type="entry name" value="Helicase_C-like"/>
</dbReference>
<evidence type="ECO:0000259" key="2">
    <source>
        <dbReference type="PROSITE" id="PS51194"/>
    </source>
</evidence>
<dbReference type="NCBIfam" id="NF047352">
    <property type="entry name" value="P_loop_sacsin"/>
    <property type="match status" value="1"/>
</dbReference>
<accession>A0ABV4QTJ9</accession>
<dbReference type="PANTHER" id="PTHR47396:SF1">
    <property type="entry name" value="ATP-DEPENDENT HELICASE IRC3-RELATED"/>
    <property type="match status" value="1"/>
</dbReference>
<gene>
    <name evidence="3" type="ORF">SM436_09530</name>
</gene>
<keyword evidence="4" id="KW-1185">Reference proteome</keyword>
<feature type="domain" description="Helicase C-terminal" evidence="2">
    <location>
        <begin position="1423"/>
        <end position="1563"/>
    </location>
</feature>
<dbReference type="InterPro" id="IPR027417">
    <property type="entry name" value="P-loop_NTPase"/>
</dbReference>
<comment type="caution">
    <text evidence="3">The sequence shown here is derived from an EMBL/GenBank/DDBJ whole genome shotgun (WGS) entry which is preliminary data.</text>
</comment>
<organism evidence="3 4">
    <name type="scientific">Actinomadura chokoriensis</name>
    <dbReference type="NCBI Taxonomy" id="454156"/>
    <lineage>
        <taxon>Bacteria</taxon>
        <taxon>Bacillati</taxon>
        <taxon>Actinomycetota</taxon>
        <taxon>Actinomycetes</taxon>
        <taxon>Streptosporangiales</taxon>
        <taxon>Thermomonosporaceae</taxon>
        <taxon>Actinomadura</taxon>
    </lineage>
</organism>
<keyword evidence="3" id="KW-0347">Helicase</keyword>
<dbReference type="SMART" id="SM00490">
    <property type="entry name" value="HELICc"/>
    <property type="match status" value="1"/>
</dbReference>
<dbReference type="PROSITE" id="PS51194">
    <property type="entry name" value="HELICASE_CTER"/>
    <property type="match status" value="1"/>
</dbReference>
<evidence type="ECO:0000313" key="4">
    <source>
        <dbReference type="Proteomes" id="UP001569904"/>
    </source>
</evidence>
<dbReference type="EMBL" id="JAXCEH010000004">
    <property type="protein sequence ID" value="MFA1553930.1"/>
    <property type="molecule type" value="Genomic_DNA"/>
</dbReference>
<dbReference type="Gene3D" id="3.40.50.300">
    <property type="entry name" value="P-loop containing nucleotide triphosphate hydrolases"/>
    <property type="match status" value="2"/>
</dbReference>
<feature type="domain" description="Helicase ATP-binding" evidence="1">
    <location>
        <begin position="1174"/>
        <end position="1349"/>
    </location>
</feature>
<dbReference type="Pfam" id="PF00271">
    <property type="entry name" value="Helicase_C"/>
    <property type="match status" value="1"/>
</dbReference>
<dbReference type="InterPro" id="IPR006935">
    <property type="entry name" value="Helicase/UvrB_N"/>
</dbReference>
<dbReference type="InterPro" id="IPR014001">
    <property type="entry name" value="Helicase_ATP-bd"/>
</dbReference>
<keyword evidence="3" id="KW-0547">Nucleotide-binding</keyword>
<keyword evidence="3" id="KW-0378">Hydrolase</keyword>
<dbReference type="PROSITE" id="PS51192">
    <property type="entry name" value="HELICASE_ATP_BIND_1"/>
    <property type="match status" value="1"/>
</dbReference>
<reference evidence="3 4" key="1">
    <citation type="submission" date="2023-11" db="EMBL/GenBank/DDBJ databases">
        <title>Actinomadura monticuli sp. nov., isolated from volcanic ash.</title>
        <authorList>
            <person name="Lee S.D."/>
            <person name="Yang H."/>
            <person name="Kim I.S."/>
        </authorList>
    </citation>
    <scope>NUCLEOTIDE SEQUENCE [LARGE SCALE GENOMIC DNA]</scope>
    <source>
        <strain evidence="3 4">DSM 45346</strain>
    </source>
</reference>
<dbReference type="InterPro" id="IPR050742">
    <property type="entry name" value="Helicase_Restrict-Modif_Enz"/>
</dbReference>
<evidence type="ECO:0000313" key="3">
    <source>
        <dbReference type="EMBL" id="MFA1553930.1"/>
    </source>
</evidence>